<gene>
    <name evidence="3" type="ORF">ACEZDE_00120</name>
</gene>
<accession>A0ABV6VNC9</accession>
<evidence type="ECO:0000313" key="4">
    <source>
        <dbReference type="Proteomes" id="UP001592531"/>
    </source>
</evidence>
<evidence type="ECO:0000256" key="1">
    <source>
        <dbReference type="ARBA" id="ARBA00006479"/>
    </source>
</evidence>
<feature type="region of interest" description="Disordered" evidence="2">
    <location>
        <begin position="1"/>
        <end position="28"/>
    </location>
</feature>
<dbReference type="Proteomes" id="UP001592531">
    <property type="component" value="Unassembled WGS sequence"/>
</dbReference>
<evidence type="ECO:0000256" key="2">
    <source>
        <dbReference type="SAM" id="MobiDB-lite"/>
    </source>
</evidence>
<dbReference type="RefSeq" id="WP_380530118.1">
    <property type="nucleotide sequence ID" value="NZ_JBHFAB010000001.1"/>
</dbReference>
<reference evidence="3 4" key="1">
    <citation type="submission" date="2024-09" db="EMBL/GenBank/DDBJ databases">
        <authorList>
            <person name="Lee S.D."/>
        </authorList>
    </citation>
    <scope>NUCLEOTIDE SEQUENCE [LARGE SCALE GENOMIC DNA]</scope>
    <source>
        <strain evidence="3 4">N8-3</strain>
    </source>
</reference>
<feature type="compositionally biased region" description="Low complexity" evidence="2">
    <location>
        <begin position="1"/>
        <end position="14"/>
    </location>
</feature>
<dbReference type="PANTHER" id="PTHR18964:SF169">
    <property type="entry name" value="N-ACETYLMANNOSAMINE KINASE"/>
    <property type="match status" value="1"/>
</dbReference>
<keyword evidence="4" id="KW-1185">Reference proteome</keyword>
<dbReference type="PROSITE" id="PS01125">
    <property type="entry name" value="ROK"/>
    <property type="match status" value="1"/>
</dbReference>
<dbReference type="PANTHER" id="PTHR18964">
    <property type="entry name" value="ROK (REPRESSOR, ORF, KINASE) FAMILY"/>
    <property type="match status" value="1"/>
</dbReference>
<organism evidence="3 4">
    <name type="scientific">Streptacidiphilus cavernicola</name>
    <dbReference type="NCBI Taxonomy" id="3342716"/>
    <lineage>
        <taxon>Bacteria</taxon>
        <taxon>Bacillati</taxon>
        <taxon>Actinomycetota</taxon>
        <taxon>Actinomycetes</taxon>
        <taxon>Kitasatosporales</taxon>
        <taxon>Streptomycetaceae</taxon>
        <taxon>Streptacidiphilus</taxon>
    </lineage>
</organism>
<proteinExistence type="inferred from homology"/>
<dbReference type="SUPFAM" id="SSF53067">
    <property type="entry name" value="Actin-like ATPase domain"/>
    <property type="match status" value="1"/>
</dbReference>
<sequence>MSQSVPAPVSASVPTPTPDPAATPDPTPVDQRLVVAVDIGGTKIAAGLVDSRGTLVASCERPTPTAADAATVLRTVGETVTDLRRHRAWAQVVGLGVCSAGPVDVKNGLVSPVNIPAWRDFPVIDRLTGHPALAGLPCAFVGDAVAMAAAEHRFGAARGHRDALCLVVSTGIGAGLILDGQVRYGITGNAGHLGHISVDYAGEPCPCGSHGCLERLSSGTAIARHATRLGWTPPPGTAATASSAAVDARLGHPAALQAFDLAAQALASGIAAVAALVEIEVAVLGGGVMQAADLLLPRLRHHLRGYLALPFTQRLRIRTAELGTSAGLIGAASLLM</sequence>
<feature type="compositionally biased region" description="Pro residues" evidence="2">
    <location>
        <begin position="15"/>
        <end position="27"/>
    </location>
</feature>
<dbReference type="InterPro" id="IPR043129">
    <property type="entry name" value="ATPase_NBD"/>
</dbReference>
<name>A0ABV6VNC9_9ACTN</name>
<protein>
    <submittedName>
        <fullName evidence="3">ROK family protein</fullName>
    </submittedName>
</protein>
<dbReference type="InterPro" id="IPR000600">
    <property type="entry name" value="ROK"/>
</dbReference>
<comment type="similarity">
    <text evidence="1">Belongs to the ROK (NagC/XylR) family.</text>
</comment>
<evidence type="ECO:0000313" key="3">
    <source>
        <dbReference type="EMBL" id="MFC1415057.1"/>
    </source>
</evidence>
<comment type="caution">
    <text evidence="3">The sequence shown here is derived from an EMBL/GenBank/DDBJ whole genome shotgun (WGS) entry which is preliminary data.</text>
</comment>
<dbReference type="EMBL" id="JBHFAB010000001">
    <property type="protein sequence ID" value="MFC1415057.1"/>
    <property type="molecule type" value="Genomic_DNA"/>
</dbReference>
<dbReference type="Pfam" id="PF00480">
    <property type="entry name" value="ROK"/>
    <property type="match status" value="1"/>
</dbReference>
<dbReference type="InterPro" id="IPR049874">
    <property type="entry name" value="ROK_cs"/>
</dbReference>
<dbReference type="Gene3D" id="3.30.420.40">
    <property type="match status" value="2"/>
</dbReference>